<gene>
    <name evidence="1" type="ORF">GCM10011363_10240</name>
</gene>
<dbReference type="Proteomes" id="UP000645462">
    <property type="component" value="Unassembled WGS sequence"/>
</dbReference>
<protein>
    <recommendedName>
        <fullName evidence="3">DUF1413 domain-containing protein</fullName>
    </recommendedName>
</protein>
<sequence length="89" mass="10214">MTELQKQLWAAHGGDFLERLEKLRTGPQYRLEDVFAADWEGLGDGTLRQNIGRAISAAFLEKHPDIDPTVFEQTVVNGTPNRMQYRRLK</sequence>
<evidence type="ECO:0000313" key="1">
    <source>
        <dbReference type="EMBL" id="GGB95495.1"/>
    </source>
</evidence>
<dbReference type="RefSeq" id="WP_188480907.1">
    <property type="nucleotide sequence ID" value="NZ_BMFC01000002.1"/>
</dbReference>
<dbReference type="EMBL" id="BMFC01000002">
    <property type="protein sequence ID" value="GGB95495.1"/>
    <property type="molecule type" value="Genomic_DNA"/>
</dbReference>
<organism evidence="1 2">
    <name type="scientific">Marivita lacus</name>
    <dbReference type="NCBI Taxonomy" id="1323742"/>
    <lineage>
        <taxon>Bacteria</taxon>
        <taxon>Pseudomonadati</taxon>
        <taxon>Pseudomonadota</taxon>
        <taxon>Alphaproteobacteria</taxon>
        <taxon>Rhodobacterales</taxon>
        <taxon>Roseobacteraceae</taxon>
        <taxon>Marivita</taxon>
    </lineage>
</organism>
<evidence type="ECO:0008006" key="3">
    <source>
        <dbReference type="Google" id="ProtNLM"/>
    </source>
</evidence>
<name>A0ABQ1KID5_9RHOB</name>
<keyword evidence="2" id="KW-1185">Reference proteome</keyword>
<comment type="caution">
    <text evidence="1">The sequence shown here is derived from an EMBL/GenBank/DDBJ whole genome shotgun (WGS) entry which is preliminary data.</text>
</comment>
<proteinExistence type="predicted"/>
<evidence type="ECO:0000313" key="2">
    <source>
        <dbReference type="Proteomes" id="UP000645462"/>
    </source>
</evidence>
<accession>A0ABQ1KID5</accession>
<reference evidence="2" key="1">
    <citation type="journal article" date="2019" name="Int. J. Syst. Evol. Microbiol.">
        <title>The Global Catalogue of Microorganisms (GCM) 10K type strain sequencing project: providing services to taxonomists for standard genome sequencing and annotation.</title>
        <authorList>
            <consortium name="The Broad Institute Genomics Platform"/>
            <consortium name="The Broad Institute Genome Sequencing Center for Infectious Disease"/>
            <person name="Wu L."/>
            <person name="Ma J."/>
        </authorList>
    </citation>
    <scope>NUCLEOTIDE SEQUENCE [LARGE SCALE GENOMIC DNA]</scope>
    <source>
        <strain evidence="2">CGMCC 1.12478</strain>
    </source>
</reference>